<gene>
    <name evidence="2" type="ORF">FZ041_04180</name>
</gene>
<name>A0A5D6WPN2_9FIRM</name>
<dbReference type="InterPro" id="IPR036411">
    <property type="entry name" value="TorD-like_sf"/>
</dbReference>
<keyword evidence="1" id="KW-0143">Chaperone</keyword>
<dbReference type="PANTHER" id="PTHR34227:SF1">
    <property type="entry name" value="DIMETHYL SULFOXIDE REDUCTASE CHAPERONE-RELATED"/>
    <property type="match status" value="1"/>
</dbReference>
<comment type="caution">
    <text evidence="2">The sequence shown here is derived from an EMBL/GenBank/DDBJ whole genome shotgun (WGS) entry which is preliminary data.</text>
</comment>
<dbReference type="AlphaFoldDB" id="A0A5D6WPN2"/>
<accession>A0A5D6WPN2</accession>
<dbReference type="EMBL" id="VTOZ01000006">
    <property type="protein sequence ID" value="TYZ29790.1"/>
    <property type="molecule type" value="Genomic_DNA"/>
</dbReference>
<sequence>MDMYEHESRDRLLKKAEIYRELSEYYSGVLYSGKSAVRHIGKLLAIRLAVPGIVAGTADDYNRLFIAPHTRLAPPLADVYCEERPLAMRLESLRVRQICEEAGLDMLQQEESGDHLHYALAYMSCLLEALGRRHLDMQLADRLWDAYQLFLRDHLLSWVFEHLDDVRRRSESVFCQSVAAAACSFLQTEQEAMYFEVREA</sequence>
<dbReference type="PANTHER" id="PTHR34227">
    <property type="entry name" value="CHAPERONE PROTEIN YCDY"/>
    <property type="match status" value="1"/>
</dbReference>
<dbReference type="InterPro" id="IPR050289">
    <property type="entry name" value="TorD/DmsD_chaperones"/>
</dbReference>
<proteinExistence type="predicted"/>
<protein>
    <recommendedName>
        <fullName evidence="4">Molecular chaperone TorD family protein</fullName>
    </recommendedName>
</protein>
<evidence type="ECO:0000256" key="1">
    <source>
        <dbReference type="ARBA" id="ARBA00023186"/>
    </source>
</evidence>
<keyword evidence="3" id="KW-1185">Reference proteome</keyword>
<reference evidence="2 3" key="1">
    <citation type="submission" date="2019-08" db="EMBL/GenBank/DDBJ databases">
        <title>Selenomonas sp. mPRGC5 and Selenomonas sp. mPRGC8 isolated from ruminal fluid of dairy goat (Capra hircus).</title>
        <authorList>
            <person name="Poothong S."/>
            <person name="Nuengjamnong C."/>
            <person name="Tanasupawat S."/>
        </authorList>
    </citation>
    <scope>NUCLEOTIDE SEQUENCE [LARGE SCALE GENOMIC DNA]</scope>
    <source>
        <strain evidence="3">mPRGC8</strain>
    </source>
</reference>
<evidence type="ECO:0000313" key="3">
    <source>
        <dbReference type="Proteomes" id="UP000322783"/>
    </source>
</evidence>
<organism evidence="2 3">
    <name type="scientific">Selenomonas caprae</name>
    <dbReference type="NCBI Taxonomy" id="2606905"/>
    <lineage>
        <taxon>Bacteria</taxon>
        <taxon>Bacillati</taxon>
        <taxon>Bacillota</taxon>
        <taxon>Negativicutes</taxon>
        <taxon>Selenomonadales</taxon>
        <taxon>Selenomonadaceae</taxon>
        <taxon>Selenomonas</taxon>
    </lineage>
</organism>
<dbReference type="Gene3D" id="1.10.3480.10">
    <property type="entry name" value="TorD-like"/>
    <property type="match status" value="1"/>
</dbReference>
<evidence type="ECO:0008006" key="4">
    <source>
        <dbReference type="Google" id="ProtNLM"/>
    </source>
</evidence>
<evidence type="ECO:0000313" key="2">
    <source>
        <dbReference type="EMBL" id="TYZ29790.1"/>
    </source>
</evidence>
<dbReference type="InterPro" id="IPR020945">
    <property type="entry name" value="DMSO/NO3_reduct_chaperone"/>
</dbReference>
<dbReference type="RefSeq" id="WP_149188629.1">
    <property type="nucleotide sequence ID" value="NZ_VTOZ01000006.1"/>
</dbReference>
<dbReference type="SUPFAM" id="SSF89155">
    <property type="entry name" value="TorD-like"/>
    <property type="match status" value="1"/>
</dbReference>
<dbReference type="Proteomes" id="UP000322783">
    <property type="component" value="Unassembled WGS sequence"/>
</dbReference>
<dbReference type="Pfam" id="PF02613">
    <property type="entry name" value="Nitrate_red_del"/>
    <property type="match status" value="1"/>
</dbReference>